<reference evidence="6 7" key="1">
    <citation type="submission" date="2020-06" db="EMBL/GenBank/DDBJ databases">
        <title>Dyadobacter sandarakinus sp. nov., isolated from the soil of the Arctic Yellow River Station.</title>
        <authorList>
            <person name="Zhang Y."/>
            <person name="Peng F."/>
        </authorList>
    </citation>
    <scope>NUCLEOTIDE SEQUENCE [LARGE SCALE GENOMIC DNA]</scope>
    <source>
        <strain evidence="6 7">Q3-56</strain>
    </source>
</reference>
<comment type="similarity">
    <text evidence="1">Belongs to the ABC transporter superfamily.</text>
</comment>
<keyword evidence="2" id="KW-0813">Transport</keyword>
<evidence type="ECO:0000313" key="6">
    <source>
        <dbReference type="EMBL" id="QRR04071.1"/>
    </source>
</evidence>
<dbReference type="PROSITE" id="PS50893">
    <property type="entry name" value="ABC_TRANSPORTER_2"/>
    <property type="match status" value="1"/>
</dbReference>
<proteinExistence type="inferred from homology"/>
<dbReference type="PANTHER" id="PTHR43117:SF4">
    <property type="entry name" value="OSMOPROTECTANT IMPORT ATP-BINDING PROTEIN OSMV"/>
    <property type="match status" value="1"/>
</dbReference>
<protein>
    <submittedName>
        <fullName evidence="6">ABC transporter ATP-binding protein</fullName>
    </submittedName>
</protein>
<dbReference type="InterPro" id="IPR027417">
    <property type="entry name" value="P-loop_NTPase"/>
</dbReference>
<dbReference type="SMART" id="SM00382">
    <property type="entry name" value="AAA"/>
    <property type="match status" value="1"/>
</dbReference>
<dbReference type="Pfam" id="PF00005">
    <property type="entry name" value="ABC_tran"/>
    <property type="match status" value="1"/>
</dbReference>
<dbReference type="InterPro" id="IPR017871">
    <property type="entry name" value="ABC_transporter-like_CS"/>
</dbReference>
<dbReference type="Gene3D" id="3.40.50.300">
    <property type="entry name" value="P-loop containing nucleotide triphosphate hydrolases"/>
    <property type="match status" value="1"/>
</dbReference>
<dbReference type="Proteomes" id="UP000612680">
    <property type="component" value="Chromosome"/>
</dbReference>
<evidence type="ECO:0000259" key="5">
    <source>
        <dbReference type="PROSITE" id="PS50893"/>
    </source>
</evidence>
<keyword evidence="7" id="KW-1185">Reference proteome</keyword>
<keyword evidence="3" id="KW-0547">Nucleotide-binding</keyword>
<evidence type="ECO:0000256" key="3">
    <source>
        <dbReference type="ARBA" id="ARBA00022741"/>
    </source>
</evidence>
<dbReference type="EMBL" id="CP056775">
    <property type="protein sequence ID" value="QRR04071.1"/>
    <property type="molecule type" value="Genomic_DNA"/>
</dbReference>
<keyword evidence="4 6" id="KW-0067">ATP-binding</keyword>
<feature type="domain" description="ABC transporter" evidence="5">
    <location>
        <begin position="2"/>
        <end position="236"/>
    </location>
</feature>
<sequence length="318" mass="34941">MIVADNVSKHFGLMAAVENVSFEVKAGEIMVLLGTSGCGKTTTLKMLNRLIDATSGTITIDGRDIRTRNREELRRSIGYVSQHHGLFPHYTVAENIGIVPGLAGWNKAETARKTGHWLEQLRLPSDMYGSKYPDELSGGQKQRVALARALVAEPPLLLMDEPFGALDPVTRIAVRNEFLAIQQVKSKTIVLVTHDIQEAFALGNTICLMHEGRIVQAGSAHDLMFDPANAFVANFFDHQRYMLELSALSLRDIWQQLPPGEGSTTSKLSIASSLWDALDVLSGRESAAVQVADPAGKDVRGLTFSHILEAYSRIKNEY</sequence>
<organism evidence="6 7">
    <name type="scientific">Dyadobacter sandarakinus</name>
    <dbReference type="NCBI Taxonomy" id="2747268"/>
    <lineage>
        <taxon>Bacteria</taxon>
        <taxon>Pseudomonadati</taxon>
        <taxon>Bacteroidota</taxon>
        <taxon>Cytophagia</taxon>
        <taxon>Cytophagales</taxon>
        <taxon>Spirosomataceae</taxon>
        <taxon>Dyadobacter</taxon>
    </lineage>
</organism>
<evidence type="ECO:0000256" key="2">
    <source>
        <dbReference type="ARBA" id="ARBA00022448"/>
    </source>
</evidence>
<gene>
    <name evidence="6" type="ORF">HWI92_06160</name>
</gene>
<evidence type="ECO:0000256" key="4">
    <source>
        <dbReference type="ARBA" id="ARBA00022840"/>
    </source>
</evidence>
<dbReference type="InterPro" id="IPR003439">
    <property type="entry name" value="ABC_transporter-like_ATP-bd"/>
</dbReference>
<dbReference type="InterPro" id="IPR003593">
    <property type="entry name" value="AAA+_ATPase"/>
</dbReference>
<evidence type="ECO:0000313" key="7">
    <source>
        <dbReference type="Proteomes" id="UP000612680"/>
    </source>
</evidence>
<name>A0ABX7IGT0_9BACT</name>
<dbReference type="SUPFAM" id="SSF52540">
    <property type="entry name" value="P-loop containing nucleoside triphosphate hydrolases"/>
    <property type="match status" value="1"/>
</dbReference>
<evidence type="ECO:0000256" key="1">
    <source>
        <dbReference type="ARBA" id="ARBA00005417"/>
    </source>
</evidence>
<dbReference type="PROSITE" id="PS00211">
    <property type="entry name" value="ABC_TRANSPORTER_1"/>
    <property type="match status" value="1"/>
</dbReference>
<dbReference type="GO" id="GO:0005524">
    <property type="term" value="F:ATP binding"/>
    <property type="evidence" value="ECO:0007669"/>
    <property type="project" value="UniProtKB-KW"/>
</dbReference>
<accession>A0ABX7IGT0</accession>
<dbReference type="PANTHER" id="PTHR43117">
    <property type="entry name" value="OSMOPROTECTANT IMPORT ATP-BINDING PROTEIN OSMV"/>
    <property type="match status" value="1"/>
</dbReference>